<evidence type="ECO:0000313" key="1">
    <source>
        <dbReference type="EMBL" id="KAK7575910.1"/>
    </source>
</evidence>
<dbReference type="EMBL" id="JBBCAQ010000036">
    <property type="protein sequence ID" value="KAK7575910.1"/>
    <property type="molecule type" value="Genomic_DNA"/>
</dbReference>
<name>A0AAN9Y079_9HEMI</name>
<protein>
    <submittedName>
        <fullName evidence="1">Uncharacterized protein</fullName>
    </submittedName>
</protein>
<keyword evidence="2" id="KW-1185">Reference proteome</keyword>
<comment type="caution">
    <text evidence="1">The sequence shown here is derived from an EMBL/GenBank/DDBJ whole genome shotgun (WGS) entry which is preliminary data.</text>
</comment>
<dbReference type="AlphaFoldDB" id="A0AAN9Y079"/>
<gene>
    <name evidence="1" type="ORF">V9T40_012196</name>
</gene>
<organism evidence="1 2">
    <name type="scientific">Parthenolecanium corni</name>
    <dbReference type="NCBI Taxonomy" id="536013"/>
    <lineage>
        <taxon>Eukaryota</taxon>
        <taxon>Metazoa</taxon>
        <taxon>Ecdysozoa</taxon>
        <taxon>Arthropoda</taxon>
        <taxon>Hexapoda</taxon>
        <taxon>Insecta</taxon>
        <taxon>Pterygota</taxon>
        <taxon>Neoptera</taxon>
        <taxon>Paraneoptera</taxon>
        <taxon>Hemiptera</taxon>
        <taxon>Sternorrhyncha</taxon>
        <taxon>Coccoidea</taxon>
        <taxon>Coccidae</taxon>
        <taxon>Parthenolecanium</taxon>
    </lineage>
</organism>
<dbReference type="Proteomes" id="UP001367676">
    <property type="component" value="Unassembled WGS sequence"/>
</dbReference>
<evidence type="ECO:0000313" key="2">
    <source>
        <dbReference type="Proteomes" id="UP001367676"/>
    </source>
</evidence>
<reference evidence="1 2" key="1">
    <citation type="submission" date="2024-03" db="EMBL/GenBank/DDBJ databases">
        <title>Adaptation during the transition from Ophiocordyceps entomopathogen to insect associate is accompanied by gene loss and intensified selection.</title>
        <authorList>
            <person name="Ward C.M."/>
            <person name="Onetto C.A."/>
            <person name="Borneman A.R."/>
        </authorList>
    </citation>
    <scope>NUCLEOTIDE SEQUENCE [LARGE SCALE GENOMIC DNA]</scope>
    <source>
        <strain evidence="1">AWRI1</strain>
        <tissue evidence="1">Single Adult Female</tissue>
    </source>
</reference>
<accession>A0AAN9Y079</accession>
<proteinExistence type="predicted"/>
<sequence length="73" mass="7983">MSNCTQVNDHWRAVIDRLTTSNSLYSTDDSEAELHFGVIETANSVSGDGSSQFAFFPSVIITSSFVINCSMRS</sequence>